<dbReference type="Proteomes" id="UP000092503">
    <property type="component" value="Unassembled WGS sequence"/>
</dbReference>
<dbReference type="OrthoDB" id="5966732at2"/>
<sequence>MQFVNSVGWLASVTLIATLIRQTYKPSCSDAAHGVSRWLFLCQVSASVLLIVYNYFVGNMVFIVSNALILLPINTGYEMQRFKCRKLECAAWMCGVDNACRLVEIVSFSFSKVSAVSPMQLPPSSQRSS</sequence>
<organism evidence="3 4">
    <name type="scientific">Xanthomonas bromi</name>
    <dbReference type="NCBI Taxonomy" id="56449"/>
    <lineage>
        <taxon>Bacteria</taxon>
        <taxon>Pseudomonadati</taxon>
        <taxon>Pseudomonadota</taxon>
        <taxon>Gammaproteobacteria</taxon>
        <taxon>Lysobacterales</taxon>
        <taxon>Lysobacteraceae</taxon>
        <taxon>Xanthomonas</taxon>
    </lineage>
</organism>
<evidence type="ECO:0000256" key="1">
    <source>
        <dbReference type="SAM" id="Phobius"/>
    </source>
</evidence>
<keyword evidence="1" id="KW-1133">Transmembrane helix</keyword>
<evidence type="ECO:0000313" key="2">
    <source>
        <dbReference type="EMBL" id="PPV07499.1"/>
    </source>
</evidence>
<evidence type="ECO:0000313" key="3">
    <source>
        <dbReference type="EMBL" id="SBV50929.1"/>
    </source>
</evidence>
<proteinExistence type="predicted"/>
<feature type="transmembrane region" description="Helical" evidence="1">
    <location>
        <begin position="6"/>
        <end position="24"/>
    </location>
</feature>
<dbReference type="EMBL" id="MDCE01000008">
    <property type="protein sequence ID" value="PPV07499.1"/>
    <property type="molecule type" value="Genomic_DNA"/>
</dbReference>
<name>A0A1C3NKK3_9XANT</name>
<dbReference type="Proteomes" id="UP000239710">
    <property type="component" value="Unassembled WGS sequence"/>
</dbReference>
<feature type="transmembrane region" description="Helical" evidence="1">
    <location>
        <begin position="59"/>
        <end position="77"/>
    </location>
</feature>
<keyword evidence="5" id="KW-1185">Reference proteome</keyword>
<evidence type="ECO:0000313" key="5">
    <source>
        <dbReference type="Proteomes" id="UP000239710"/>
    </source>
</evidence>
<protein>
    <submittedName>
        <fullName evidence="3">Uncharacterized protein</fullName>
    </submittedName>
</protein>
<reference evidence="2 5" key="2">
    <citation type="submission" date="2016-08" db="EMBL/GenBank/DDBJ databases">
        <title>Evolution of the type three secretion system and type three effector repertoires in Xanthomonas.</title>
        <authorList>
            <person name="Merda D."/>
            <person name="Briand M."/>
            <person name="Bosis E."/>
            <person name="Rousseau C."/>
            <person name="Portier P."/>
            <person name="Jacques M.-A."/>
            <person name="Fischer-Le Saux M."/>
        </authorList>
    </citation>
    <scope>NUCLEOTIDE SEQUENCE [LARGE SCALE GENOMIC DNA]</scope>
    <source>
        <strain evidence="2 5">CFBP1976</strain>
    </source>
</reference>
<reference evidence="3 4" key="1">
    <citation type="submission" date="2016-06" db="EMBL/GenBank/DDBJ databases">
        <authorList>
            <person name="Kjaerup R.B."/>
            <person name="Dalgaard T.S."/>
            <person name="Juul-Madsen H.R."/>
        </authorList>
    </citation>
    <scope>NUCLEOTIDE SEQUENCE [LARGE SCALE GENOMIC DNA]</scope>
    <source>
        <strain evidence="3">LMG947</strain>
    </source>
</reference>
<keyword evidence="1" id="KW-0812">Transmembrane</keyword>
<dbReference type="STRING" id="56449.XBLMG947_1712"/>
<gene>
    <name evidence="3" type="ORF">XBLMG947_1712</name>
    <name evidence="2" type="ORF">XbrCFBP1976_07480</name>
</gene>
<dbReference type="AlphaFoldDB" id="A0A1C3NKK3"/>
<keyword evidence="1" id="KW-0472">Membrane</keyword>
<evidence type="ECO:0000313" key="4">
    <source>
        <dbReference type="Proteomes" id="UP000092503"/>
    </source>
</evidence>
<dbReference type="Gene3D" id="1.20.1280.290">
    <property type="match status" value="1"/>
</dbReference>
<accession>A0A1C3NKK3</accession>
<dbReference type="EMBL" id="FLTX01000025">
    <property type="protein sequence ID" value="SBV50929.1"/>
    <property type="molecule type" value="Genomic_DNA"/>
</dbReference>